<sequence>MLANALCQALQQGKVNRVRQQAGSYGLVNAAKLMA</sequence>
<dbReference type="AlphaFoldDB" id="A0A1I0JIX9"/>
<evidence type="ECO:0000313" key="1">
    <source>
        <dbReference type="EMBL" id="SEU09541.1"/>
    </source>
</evidence>
<accession>A0A1I0JIX9</accession>
<reference evidence="1 2" key="1">
    <citation type="submission" date="2016-10" db="EMBL/GenBank/DDBJ databases">
        <authorList>
            <person name="de Groot N.N."/>
        </authorList>
    </citation>
    <scope>NUCLEOTIDE SEQUENCE [LARGE SCALE GENOMIC DNA]</scope>
    <source>
        <strain evidence="1 2">DSM 11363</strain>
    </source>
</reference>
<gene>
    <name evidence="1" type="ORF">SAMN05216197_1581</name>
</gene>
<evidence type="ECO:0000313" key="2">
    <source>
        <dbReference type="Proteomes" id="UP000182332"/>
    </source>
</evidence>
<name>A0A1I0JIX9_9PSED</name>
<protein>
    <submittedName>
        <fullName evidence="1">Uncharacterized protein</fullName>
    </submittedName>
</protein>
<organism evidence="1 2">
    <name type="scientific">Pseudomonas graminis</name>
    <dbReference type="NCBI Taxonomy" id="158627"/>
    <lineage>
        <taxon>Bacteria</taxon>
        <taxon>Pseudomonadati</taxon>
        <taxon>Pseudomonadota</taxon>
        <taxon>Gammaproteobacteria</taxon>
        <taxon>Pseudomonadales</taxon>
        <taxon>Pseudomonadaceae</taxon>
        <taxon>Pseudomonas</taxon>
    </lineage>
</organism>
<dbReference type="Proteomes" id="UP000182332">
    <property type="component" value="Unassembled WGS sequence"/>
</dbReference>
<feature type="non-terminal residue" evidence="1">
    <location>
        <position position="35"/>
    </location>
</feature>
<proteinExistence type="predicted"/>
<dbReference type="EMBL" id="FOHW01000058">
    <property type="protein sequence ID" value="SEU09541.1"/>
    <property type="molecule type" value="Genomic_DNA"/>
</dbReference>